<comment type="caution">
    <text evidence="3">The sequence shown here is derived from an EMBL/GenBank/DDBJ whole genome shotgun (WGS) entry which is preliminary data.</text>
</comment>
<evidence type="ECO:0000313" key="3">
    <source>
        <dbReference type="EMBL" id="MEN2474803.1"/>
    </source>
</evidence>
<proteinExistence type="predicted"/>
<name>A0ABU9WS79_9BURK</name>
<dbReference type="InterPro" id="IPR006094">
    <property type="entry name" value="Oxid_FAD_bind_N"/>
</dbReference>
<protein>
    <submittedName>
        <fullName evidence="3">FAD-binding protein</fullName>
    </submittedName>
</protein>
<dbReference type="Pfam" id="PF01565">
    <property type="entry name" value="FAD_binding_4"/>
    <property type="match status" value="1"/>
</dbReference>
<reference evidence="3 4" key="1">
    <citation type="submission" date="2024-05" db="EMBL/GenBank/DDBJ databases">
        <title>Burkholderia sp. Nov. a novel bacteria isolated from rhizosphere soil of Camellia sinensis.</title>
        <authorList>
            <person name="Dong Y."/>
        </authorList>
    </citation>
    <scope>NUCLEOTIDE SEQUENCE [LARGE SCALE GENOMIC DNA]</scope>
    <source>
        <strain evidence="3 4">GS2Y</strain>
    </source>
</reference>
<sequence length="138" mass="14989">MMISCLPADDSIEDIYGRFFYDFRTSGFEGDIDCSQAVRAVLSTNNSIYQIYPEAALFPRHSQDVQCIAKLLGQAQFRDVVVAPRGGGAGTNGQSLTNGVVVDLSRHMNRVSVSAKSLLTSGKRSGGSFRSRETLDDC</sequence>
<evidence type="ECO:0000259" key="2">
    <source>
        <dbReference type="Pfam" id="PF01565"/>
    </source>
</evidence>
<evidence type="ECO:0000256" key="1">
    <source>
        <dbReference type="ARBA" id="ARBA00022827"/>
    </source>
</evidence>
<keyword evidence="1" id="KW-0285">Flavoprotein</keyword>
<keyword evidence="4" id="KW-1185">Reference proteome</keyword>
<keyword evidence="1" id="KW-0274">FAD</keyword>
<feature type="domain" description="FAD linked oxidase N-terminal" evidence="2">
    <location>
        <begin position="53"/>
        <end position="115"/>
    </location>
</feature>
<dbReference type="InterPro" id="IPR016169">
    <property type="entry name" value="FAD-bd_PCMH_sub2"/>
</dbReference>
<dbReference type="Gene3D" id="3.30.465.10">
    <property type="match status" value="1"/>
</dbReference>
<evidence type="ECO:0000313" key="4">
    <source>
        <dbReference type="Proteomes" id="UP001466933"/>
    </source>
</evidence>
<accession>A0ABU9WS79</accession>
<dbReference type="SUPFAM" id="SSF56176">
    <property type="entry name" value="FAD-binding/transporter-associated domain-like"/>
    <property type="match status" value="1"/>
</dbReference>
<dbReference type="InterPro" id="IPR036318">
    <property type="entry name" value="FAD-bd_PCMH-like_sf"/>
</dbReference>
<dbReference type="PANTHER" id="PTHR11748:SF119">
    <property type="entry name" value="D-2-HYDROXYGLUTARATE DEHYDROGENASE"/>
    <property type="match status" value="1"/>
</dbReference>
<gene>
    <name evidence="3" type="ORF">VOI36_33345</name>
</gene>
<dbReference type="RefSeq" id="WP_343494917.1">
    <property type="nucleotide sequence ID" value="NZ_JBCPYA010000020.1"/>
</dbReference>
<dbReference type="PANTHER" id="PTHR11748">
    <property type="entry name" value="D-LACTATE DEHYDROGENASE"/>
    <property type="match status" value="1"/>
</dbReference>
<dbReference type="EMBL" id="JBCPYA010000020">
    <property type="protein sequence ID" value="MEN2474803.1"/>
    <property type="molecule type" value="Genomic_DNA"/>
</dbReference>
<dbReference type="Proteomes" id="UP001466933">
    <property type="component" value="Unassembled WGS sequence"/>
</dbReference>
<organism evidence="3 4">
    <name type="scientific">Burkholderia theae</name>
    <dbReference type="NCBI Taxonomy" id="3143496"/>
    <lineage>
        <taxon>Bacteria</taxon>
        <taxon>Pseudomonadati</taxon>
        <taxon>Pseudomonadota</taxon>
        <taxon>Betaproteobacteria</taxon>
        <taxon>Burkholderiales</taxon>
        <taxon>Burkholderiaceae</taxon>
        <taxon>Burkholderia</taxon>
    </lineage>
</organism>